<dbReference type="EMBL" id="DRKW01000070">
    <property type="protein sequence ID" value="HEB73839.1"/>
    <property type="molecule type" value="Genomic_DNA"/>
</dbReference>
<dbReference type="GO" id="GO:0051536">
    <property type="term" value="F:iron-sulfur cluster binding"/>
    <property type="evidence" value="ECO:0007669"/>
    <property type="project" value="UniProtKB-KW"/>
</dbReference>
<reference evidence="6" key="1">
    <citation type="journal article" date="2020" name="mSystems">
        <title>Genome- and Community-Level Interaction Insights into Carbon Utilization and Element Cycling Functions of Hydrothermarchaeota in Hydrothermal Sediment.</title>
        <authorList>
            <person name="Zhou Z."/>
            <person name="Liu Y."/>
            <person name="Xu W."/>
            <person name="Pan J."/>
            <person name="Luo Z.H."/>
            <person name="Li M."/>
        </authorList>
    </citation>
    <scope>NUCLEOTIDE SEQUENCE [LARGE SCALE GENOMIC DNA]</scope>
    <source>
        <strain evidence="6">HyVt-45</strain>
    </source>
</reference>
<dbReference type="Proteomes" id="UP000886268">
    <property type="component" value="Unassembled WGS sequence"/>
</dbReference>
<dbReference type="GO" id="GO:0016491">
    <property type="term" value="F:oxidoreductase activity"/>
    <property type="evidence" value="ECO:0007669"/>
    <property type="project" value="UniProtKB-KW"/>
</dbReference>
<dbReference type="InterPro" id="IPR003813">
    <property type="entry name" value="MvhD/FlpD"/>
</dbReference>
<evidence type="ECO:0000256" key="2">
    <source>
        <dbReference type="ARBA" id="ARBA00023002"/>
    </source>
</evidence>
<keyword evidence="4" id="KW-0411">Iron-sulfur</keyword>
<proteinExistence type="predicted"/>
<evidence type="ECO:0000313" key="6">
    <source>
        <dbReference type="EMBL" id="HEB73839.1"/>
    </source>
</evidence>
<evidence type="ECO:0000256" key="4">
    <source>
        <dbReference type="ARBA" id="ARBA00023014"/>
    </source>
</evidence>
<evidence type="ECO:0000259" key="5">
    <source>
        <dbReference type="Pfam" id="PF02662"/>
    </source>
</evidence>
<dbReference type="AlphaFoldDB" id="A0A7V1I3Q5"/>
<feature type="domain" description="F420-non-reducing hydrogenase iron-sulfur subunit D" evidence="5">
    <location>
        <begin position="5"/>
        <end position="105"/>
    </location>
</feature>
<sequence length="124" mass="14125">MKKLVIFFCQNLSYKKEKIFKVLDFPSEISIRLIPIPCSAEISVGLLLKILETDLDAIFILTCPETSCQSGEGSIRAKKRVEYTQEILEELGLGKDRLVMFEVDDLENLQQIGRNIKKKCLSIT</sequence>
<comment type="caution">
    <text evidence="6">The sequence shown here is derived from an EMBL/GenBank/DDBJ whole genome shotgun (WGS) entry which is preliminary data.</text>
</comment>
<gene>
    <name evidence="6" type="ORF">ENJ03_01280</name>
</gene>
<dbReference type="Pfam" id="PF02662">
    <property type="entry name" value="FlpD"/>
    <property type="match status" value="1"/>
</dbReference>
<evidence type="ECO:0000256" key="3">
    <source>
        <dbReference type="ARBA" id="ARBA00023004"/>
    </source>
</evidence>
<accession>A0A7V1I3Q5</accession>
<keyword evidence="3" id="KW-0408">Iron</keyword>
<keyword evidence="2" id="KW-0560">Oxidoreductase</keyword>
<evidence type="ECO:0000256" key="1">
    <source>
        <dbReference type="ARBA" id="ARBA00022723"/>
    </source>
</evidence>
<name>A0A7V1I3Q5_DESA2</name>
<organism evidence="6">
    <name type="scientific">Desulfofervidus auxilii</name>
    <dbReference type="NCBI Taxonomy" id="1621989"/>
    <lineage>
        <taxon>Bacteria</taxon>
        <taxon>Pseudomonadati</taxon>
        <taxon>Thermodesulfobacteriota</taxon>
        <taxon>Candidatus Desulfofervidia</taxon>
        <taxon>Candidatus Desulfofervidales</taxon>
        <taxon>Candidatus Desulfofervidaceae</taxon>
        <taxon>Candidatus Desulfofervidus</taxon>
    </lineage>
</organism>
<protein>
    <submittedName>
        <fullName evidence="6">Hydrogenase iron-sulfur subunit</fullName>
    </submittedName>
</protein>
<dbReference type="GO" id="GO:0046872">
    <property type="term" value="F:metal ion binding"/>
    <property type="evidence" value="ECO:0007669"/>
    <property type="project" value="UniProtKB-KW"/>
</dbReference>
<keyword evidence="1" id="KW-0479">Metal-binding</keyword>